<dbReference type="SUPFAM" id="SSF52374">
    <property type="entry name" value="Nucleotidylyl transferase"/>
    <property type="match status" value="1"/>
</dbReference>
<dbReference type="InterPro" id="IPR024088">
    <property type="entry name" value="Tyr-tRNA-ligase_bac-type"/>
</dbReference>
<keyword evidence="8 15" id="KW-0694">RNA-binding</keyword>
<evidence type="ECO:0000256" key="13">
    <source>
        <dbReference type="ARBA" id="ARBA00033323"/>
    </source>
</evidence>
<evidence type="ECO:0000256" key="2">
    <source>
        <dbReference type="ARBA" id="ARBA00004173"/>
    </source>
</evidence>
<keyword evidence="9 16" id="KW-0648">Protein biosynthesis</keyword>
<dbReference type="PANTHER" id="PTHR11766:SF0">
    <property type="entry name" value="TYROSINE--TRNA LIGASE, MITOCHONDRIAL"/>
    <property type="match status" value="1"/>
</dbReference>
<dbReference type="FunFam" id="1.10.240.10:FF:000001">
    <property type="entry name" value="Tyrosine--tRNA ligase"/>
    <property type="match status" value="1"/>
</dbReference>
<dbReference type="Pfam" id="PF00579">
    <property type="entry name" value="tRNA-synt_1b"/>
    <property type="match status" value="1"/>
</dbReference>
<evidence type="ECO:0000256" key="5">
    <source>
        <dbReference type="ARBA" id="ARBA00022598"/>
    </source>
</evidence>
<comment type="catalytic activity">
    <reaction evidence="14 16">
        <text>tRNA(Tyr) + L-tyrosine + ATP = L-tyrosyl-tRNA(Tyr) + AMP + diphosphate + H(+)</text>
        <dbReference type="Rhea" id="RHEA:10220"/>
        <dbReference type="Rhea" id="RHEA-COMP:9706"/>
        <dbReference type="Rhea" id="RHEA-COMP:9707"/>
        <dbReference type="ChEBI" id="CHEBI:15378"/>
        <dbReference type="ChEBI" id="CHEBI:30616"/>
        <dbReference type="ChEBI" id="CHEBI:33019"/>
        <dbReference type="ChEBI" id="CHEBI:58315"/>
        <dbReference type="ChEBI" id="CHEBI:78442"/>
        <dbReference type="ChEBI" id="CHEBI:78536"/>
        <dbReference type="ChEBI" id="CHEBI:456215"/>
        <dbReference type="EC" id="6.1.1.1"/>
    </reaction>
</comment>
<evidence type="ECO:0000256" key="10">
    <source>
        <dbReference type="ARBA" id="ARBA00022946"/>
    </source>
</evidence>
<keyword evidence="19" id="KW-1185">Reference proteome</keyword>
<evidence type="ECO:0000256" key="6">
    <source>
        <dbReference type="ARBA" id="ARBA00022741"/>
    </source>
</evidence>
<dbReference type="Pfam" id="PF22421">
    <property type="entry name" value="SYY_C-terminal"/>
    <property type="match status" value="1"/>
</dbReference>
<dbReference type="FunFam" id="3.40.50.620:FF:000158">
    <property type="entry name" value="Tyrosine--tRNA ligase"/>
    <property type="match status" value="1"/>
</dbReference>
<proteinExistence type="inferred from homology"/>
<evidence type="ECO:0000256" key="3">
    <source>
        <dbReference type="ARBA" id="ARBA00005594"/>
    </source>
</evidence>
<dbReference type="SUPFAM" id="SSF55174">
    <property type="entry name" value="Alpha-L RNA-binding motif"/>
    <property type="match status" value="1"/>
</dbReference>
<dbReference type="PRINTS" id="PR01040">
    <property type="entry name" value="TRNASYNTHTYR"/>
</dbReference>
<evidence type="ECO:0000256" key="15">
    <source>
        <dbReference type="PROSITE-ProRule" id="PRU00182"/>
    </source>
</evidence>
<evidence type="ECO:0000256" key="7">
    <source>
        <dbReference type="ARBA" id="ARBA00022840"/>
    </source>
</evidence>
<evidence type="ECO:0000256" key="11">
    <source>
        <dbReference type="ARBA" id="ARBA00023128"/>
    </source>
</evidence>
<evidence type="ECO:0000256" key="14">
    <source>
        <dbReference type="ARBA" id="ARBA00048248"/>
    </source>
</evidence>
<protein>
    <recommendedName>
        <fullName evidence="4 16">Tyrosine--tRNA ligase</fullName>
        <ecNumber evidence="4 16">6.1.1.1</ecNumber>
    </recommendedName>
    <alternativeName>
        <fullName evidence="13 16">Tyrosyl-tRNA synthetase</fullName>
    </alternativeName>
</protein>
<dbReference type="GO" id="GO:0005524">
    <property type="term" value="F:ATP binding"/>
    <property type="evidence" value="ECO:0007669"/>
    <property type="project" value="UniProtKB-KW"/>
</dbReference>
<evidence type="ECO:0000256" key="1">
    <source>
        <dbReference type="ARBA" id="ARBA00002025"/>
    </source>
</evidence>
<dbReference type="EMBL" id="PKPP01000236">
    <property type="protein sequence ID" value="PWA95513.1"/>
    <property type="molecule type" value="Genomic_DNA"/>
</dbReference>
<dbReference type="GO" id="GO:0048608">
    <property type="term" value="P:reproductive structure development"/>
    <property type="evidence" value="ECO:0007669"/>
    <property type="project" value="UniProtKB-ARBA"/>
</dbReference>
<sequence length="480" mass="53379">MAAILKTSTNLTTLFILKPTFLKTPISTFLKPPLTHHRRHFIRQFSSQQQQTKQHPDKNIINVLEQRGLLESVTSDNLKTLSTTSSLRVYCGFDPTAESLHLGNLIGIIVLSWFLRCGHSVVALVGGATGRVGDPSGKSLERPELDIETLEKNISGISSTLVRILDGSENVKVLNNYDWWKDVKLLDFLRDVGRYARVNIMMNKESVKRRLESSDQGLSYTEFTYQLLQGYDFVHLFRNEGVTVQIGGSDQWGNITAGTELIRKLEKSDAAAFGVTFPLLLKSDGTKFGKSEDGAIWLSPGLLSPYKFYQYFFSVPDADVVRFLKILTFLSLEEIEEIELDMKKNGYVPNSAQKRLAEEVTRFVHGNEGLEEALLATEALRPGSETRLDWKTIEGIAEDVPSCSLAYDSVLDVSVVDLSVSTGLIDSKSAARRLLKQGGLYLNNGRIDSEGKRIGVDDIVDGKVLLLSAGKKNKMVVRIA</sequence>
<dbReference type="STRING" id="35608.A0A2U1QC14"/>
<gene>
    <name evidence="18" type="ORF">CTI12_AA046700</name>
</gene>
<organism evidence="18 19">
    <name type="scientific">Artemisia annua</name>
    <name type="common">Sweet wormwood</name>
    <dbReference type="NCBI Taxonomy" id="35608"/>
    <lineage>
        <taxon>Eukaryota</taxon>
        <taxon>Viridiplantae</taxon>
        <taxon>Streptophyta</taxon>
        <taxon>Embryophyta</taxon>
        <taxon>Tracheophyta</taxon>
        <taxon>Spermatophyta</taxon>
        <taxon>Magnoliopsida</taxon>
        <taxon>eudicotyledons</taxon>
        <taxon>Gunneridae</taxon>
        <taxon>Pentapetalae</taxon>
        <taxon>asterids</taxon>
        <taxon>campanulids</taxon>
        <taxon>Asterales</taxon>
        <taxon>Asteraceae</taxon>
        <taxon>Asteroideae</taxon>
        <taxon>Anthemideae</taxon>
        <taxon>Artemisiinae</taxon>
        <taxon>Artemisia</taxon>
    </lineage>
</organism>
<dbReference type="EC" id="6.1.1.1" evidence="4 16"/>
<feature type="domain" description="Tyrosine--tRNA ligase SYY-like C-terminal" evidence="17">
    <location>
        <begin position="393"/>
        <end position="475"/>
    </location>
</feature>
<evidence type="ECO:0000256" key="9">
    <source>
        <dbReference type="ARBA" id="ARBA00022917"/>
    </source>
</evidence>
<accession>A0A2U1QC14</accession>
<dbReference type="NCBIfam" id="TIGR00234">
    <property type="entry name" value="tyrS"/>
    <property type="match status" value="1"/>
</dbReference>
<dbReference type="CDD" id="cd00805">
    <property type="entry name" value="TyrRS_core"/>
    <property type="match status" value="1"/>
</dbReference>
<dbReference type="Gene3D" id="3.10.290.10">
    <property type="entry name" value="RNA-binding S4 domain"/>
    <property type="match status" value="1"/>
</dbReference>
<dbReference type="PROSITE" id="PS50889">
    <property type="entry name" value="S4"/>
    <property type="match status" value="1"/>
</dbReference>
<reference evidence="18 19" key="1">
    <citation type="journal article" date="2018" name="Mol. Plant">
        <title>The genome of Artemisia annua provides insight into the evolution of Asteraceae family and artemisinin biosynthesis.</title>
        <authorList>
            <person name="Shen Q."/>
            <person name="Zhang L."/>
            <person name="Liao Z."/>
            <person name="Wang S."/>
            <person name="Yan T."/>
            <person name="Shi P."/>
            <person name="Liu M."/>
            <person name="Fu X."/>
            <person name="Pan Q."/>
            <person name="Wang Y."/>
            <person name="Lv Z."/>
            <person name="Lu X."/>
            <person name="Zhang F."/>
            <person name="Jiang W."/>
            <person name="Ma Y."/>
            <person name="Chen M."/>
            <person name="Hao X."/>
            <person name="Li L."/>
            <person name="Tang Y."/>
            <person name="Lv G."/>
            <person name="Zhou Y."/>
            <person name="Sun X."/>
            <person name="Brodelius P.E."/>
            <person name="Rose J.K.C."/>
            <person name="Tang K."/>
        </authorList>
    </citation>
    <scope>NUCLEOTIDE SEQUENCE [LARGE SCALE GENOMIC DNA]</scope>
    <source>
        <strain evidence="19">cv. Huhao1</strain>
        <tissue evidence="18">Leaf</tissue>
    </source>
</reference>
<dbReference type="PANTHER" id="PTHR11766">
    <property type="entry name" value="TYROSYL-TRNA SYNTHETASE"/>
    <property type="match status" value="1"/>
</dbReference>
<dbReference type="OrthoDB" id="337870at2759"/>
<keyword evidence="7 16" id="KW-0067">ATP-binding</keyword>
<evidence type="ECO:0000313" key="19">
    <source>
        <dbReference type="Proteomes" id="UP000245207"/>
    </source>
</evidence>
<dbReference type="InterPro" id="IPR002307">
    <property type="entry name" value="Tyr-tRNA-ligase"/>
</dbReference>
<dbReference type="InterPro" id="IPR002305">
    <property type="entry name" value="aa-tRNA-synth_Ic"/>
</dbReference>
<evidence type="ECO:0000256" key="12">
    <source>
        <dbReference type="ARBA" id="ARBA00023146"/>
    </source>
</evidence>
<dbReference type="Gene3D" id="1.10.240.10">
    <property type="entry name" value="Tyrosyl-Transfer RNA Synthetase"/>
    <property type="match status" value="1"/>
</dbReference>
<dbReference type="PROSITE" id="PS00178">
    <property type="entry name" value="AA_TRNA_LIGASE_I"/>
    <property type="match status" value="1"/>
</dbReference>
<comment type="function">
    <text evidence="1">Catalyzes the attachment of tyrosine to tRNA(Tyr) in a two-step reaction: tyrosine is first activated by ATP to form Tyr-AMP and then transferred to the acceptor end of tRNA(Tyr).</text>
</comment>
<dbReference type="GO" id="GO:0009570">
    <property type="term" value="C:chloroplast stroma"/>
    <property type="evidence" value="ECO:0007669"/>
    <property type="project" value="TreeGrafter"/>
</dbReference>
<keyword evidence="6 16" id="KW-0547">Nucleotide-binding</keyword>
<dbReference type="GO" id="GO:0006437">
    <property type="term" value="P:tyrosyl-tRNA aminoacylation"/>
    <property type="evidence" value="ECO:0007669"/>
    <property type="project" value="InterPro"/>
</dbReference>
<dbReference type="Proteomes" id="UP000245207">
    <property type="component" value="Unassembled WGS sequence"/>
</dbReference>
<comment type="subcellular location">
    <subcellularLocation>
        <location evidence="2">Mitochondrion</location>
    </subcellularLocation>
</comment>
<comment type="similarity">
    <text evidence="3 16">Belongs to the class-I aminoacyl-tRNA synthetase family.</text>
</comment>
<dbReference type="InterPro" id="IPR036986">
    <property type="entry name" value="S4_RNA-bd_sf"/>
</dbReference>
<dbReference type="InterPro" id="IPR054608">
    <property type="entry name" value="SYY-like_C"/>
</dbReference>
<keyword evidence="12 16" id="KW-0030">Aminoacyl-tRNA synthetase</keyword>
<evidence type="ECO:0000313" key="18">
    <source>
        <dbReference type="EMBL" id="PWA95513.1"/>
    </source>
</evidence>
<evidence type="ECO:0000256" key="4">
    <source>
        <dbReference type="ARBA" id="ARBA00013160"/>
    </source>
</evidence>
<dbReference type="InterPro" id="IPR014729">
    <property type="entry name" value="Rossmann-like_a/b/a_fold"/>
</dbReference>
<dbReference type="GO" id="GO:0005829">
    <property type="term" value="C:cytosol"/>
    <property type="evidence" value="ECO:0007669"/>
    <property type="project" value="TreeGrafter"/>
</dbReference>
<evidence type="ECO:0000256" key="16">
    <source>
        <dbReference type="RuleBase" id="RU361234"/>
    </source>
</evidence>
<dbReference type="GO" id="GO:0003723">
    <property type="term" value="F:RNA binding"/>
    <property type="evidence" value="ECO:0007669"/>
    <property type="project" value="UniProtKB-KW"/>
</dbReference>
<comment type="caution">
    <text evidence="18">The sequence shown here is derived from an EMBL/GenBank/DDBJ whole genome shotgun (WGS) entry which is preliminary data.</text>
</comment>
<dbReference type="InterPro" id="IPR001412">
    <property type="entry name" value="aa-tRNA-synth_I_CS"/>
</dbReference>
<dbReference type="AlphaFoldDB" id="A0A2U1QC14"/>
<keyword evidence="10" id="KW-0809">Transit peptide</keyword>
<name>A0A2U1QC14_ARTAN</name>
<dbReference type="Gene3D" id="3.40.50.620">
    <property type="entry name" value="HUPs"/>
    <property type="match status" value="1"/>
</dbReference>
<keyword evidence="5 16" id="KW-0436">Ligase</keyword>
<keyword evidence="11" id="KW-0496">Mitochondrion</keyword>
<evidence type="ECO:0000256" key="8">
    <source>
        <dbReference type="ARBA" id="ARBA00022884"/>
    </source>
</evidence>
<dbReference type="GO" id="GO:0004831">
    <property type="term" value="F:tyrosine-tRNA ligase activity"/>
    <property type="evidence" value="ECO:0007669"/>
    <property type="project" value="UniProtKB-EC"/>
</dbReference>
<evidence type="ECO:0000259" key="17">
    <source>
        <dbReference type="Pfam" id="PF22421"/>
    </source>
</evidence>
<dbReference type="HAMAP" id="MF_02006">
    <property type="entry name" value="Tyr_tRNA_synth_type1"/>
    <property type="match status" value="1"/>
</dbReference>
<dbReference type="InterPro" id="IPR024107">
    <property type="entry name" value="Tyr-tRNA-ligase_bac_1"/>
</dbReference>
<dbReference type="FunFam" id="3.10.290.10:FF:000014">
    <property type="entry name" value="Tyrosine--tRNA ligase"/>
    <property type="match status" value="1"/>
</dbReference>
<dbReference type="CDD" id="cd00165">
    <property type="entry name" value="S4"/>
    <property type="match status" value="1"/>
</dbReference>
<dbReference type="GO" id="GO:0009791">
    <property type="term" value="P:post-embryonic development"/>
    <property type="evidence" value="ECO:0007669"/>
    <property type="project" value="UniProtKB-ARBA"/>
</dbReference>
<dbReference type="GO" id="GO:0005739">
    <property type="term" value="C:mitochondrion"/>
    <property type="evidence" value="ECO:0007669"/>
    <property type="project" value="UniProtKB-SubCell"/>
</dbReference>